<dbReference type="InterPro" id="IPR043129">
    <property type="entry name" value="ATPase_NBD"/>
</dbReference>
<evidence type="ECO:0000313" key="2">
    <source>
        <dbReference type="EMBL" id="CEN29454.1"/>
    </source>
</evidence>
<dbReference type="AlphaFoldDB" id="A0A0D6E097"/>
<accession>A0A0D6E097</accession>
<name>A0A0D6E097_9LACT</name>
<evidence type="ECO:0000313" key="3">
    <source>
        <dbReference type="Proteomes" id="UP000033166"/>
    </source>
</evidence>
<dbReference type="KEGG" id="lpk:LACPI_2254"/>
<organism evidence="2 3">
    <name type="scientific">Pseudolactococcus piscium MKFS47</name>
    <dbReference type="NCBI Taxonomy" id="297352"/>
    <lineage>
        <taxon>Bacteria</taxon>
        <taxon>Bacillati</taxon>
        <taxon>Bacillota</taxon>
        <taxon>Bacilli</taxon>
        <taxon>Lactobacillales</taxon>
        <taxon>Streptococcaceae</taxon>
        <taxon>Pseudolactococcus</taxon>
    </lineage>
</organism>
<dbReference type="HOGENOM" id="CLU_016274_1_1_9"/>
<protein>
    <submittedName>
        <fullName evidence="2">Putative carbohydrate kinase</fullName>
    </submittedName>
</protein>
<dbReference type="GO" id="GO:0016301">
    <property type="term" value="F:kinase activity"/>
    <property type="evidence" value="ECO:0007669"/>
    <property type="project" value="UniProtKB-KW"/>
</dbReference>
<dbReference type="InterPro" id="IPR002731">
    <property type="entry name" value="ATPase_BadF"/>
</dbReference>
<dbReference type="CDD" id="cd24007">
    <property type="entry name" value="ASKHA_NBD_eukNAGK-like"/>
    <property type="match status" value="1"/>
</dbReference>
<dbReference type="PANTHER" id="PTHR43190:SF3">
    <property type="entry name" value="N-ACETYL-D-GLUCOSAMINE KINASE"/>
    <property type="match status" value="1"/>
</dbReference>
<dbReference type="RefSeq" id="WP_050703067.1">
    <property type="nucleotide sequence ID" value="NZ_LN774769.1"/>
</dbReference>
<dbReference type="Proteomes" id="UP000033166">
    <property type="component" value="Chromosome I"/>
</dbReference>
<dbReference type="SUPFAM" id="SSF53067">
    <property type="entry name" value="Actin-like ATPase domain"/>
    <property type="match status" value="2"/>
</dbReference>
<keyword evidence="2" id="KW-0418">Kinase</keyword>
<dbReference type="InterPro" id="IPR052519">
    <property type="entry name" value="Euk-type_GlcNAc_Kinase"/>
</dbReference>
<dbReference type="Pfam" id="PF01869">
    <property type="entry name" value="BcrAD_BadFG"/>
    <property type="match status" value="1"/>
</dbReference>
<dbReference type="PANTHER" id="PTHR43190">
    <property type="entry name" value="N-ACETYL-D-GLUCOSAMINE KINASE"/>
    <property type="match status" value="1"/>
</dbReference>
<sequence length="305" mass="33649">MASKFLGVDAGATKTRAVLYDAAGVMLYESIQGHGNIIVNEAIALQNVTNAIAQCLEQVSETDQISLLLGMAGIDISNKSKQVKRSLEIKFPILQQVAVINDGYLGMVAALKGRDGVFVISGTGSIVYGQKQDTVLRVGGYGHLLGDEGSAYWIGYELFKGLTYFIDTKQPISPFYQAFLTSEGVSEANAYDLIRKFYTLTKQEVAEYALWVSQLAENENNEAIWLLKKAARALAKQVKLILNRLAFTPNFLFAFSGSVLVKNPVVLAALLEQLPDVTLLKEVVEPTKAVYYYWTREENRCLQLV</sequence>
<feature type="domain" description="ATPase BadF/BadG/BcrA/BcrD type" evidence="1">
    <location>
        <begin position="6"/>
        <end position="267"/>
    </location>
</feature>
<dbReference type="Gene3D" id="3.30.420.40">
    <property type="match status" value="2"/>
</dbReference>
<gene>
    <name evidence="2" type="ORF">LACPI_2254</name>
</gene>
<proteinExistence type="predicted"/>
<reference evidence="3" key="1">
    <citation type="submission" date="2015-01" db="EMBL/GenBank/DDBJ databases">
        <authorList>
            <person name="Andreevskaya M."/>
        </authorList>
    </citation>
    <scope>NUCLEOTIDE SEQUENCE [LARGE SCALE GENOMIC DNA]</scope>
    <source>
        <strain evidence="3">MKFS47</strain>
    </source>
</reference>
<evidence type="ECO:0000259" key="1">
    <source>
        <dbReference type="Pfam" id="PF01869"/>
    </source>
</evidence>
<dbReference type="STRING" id="1364.LP2241_50584"/>
<dbReference type="EMBL" id="LN774769">
    <property type="protein sequence ID" value="CEN29454.1"/>
    <property type="molecule type" value="Genomic_DNA"/>
</dbReference>
<keyword evidence="2" id="KW-0808">Transferase</keyword>